<accession>A0A0F3NRK6</accession>
<feature type="domain" description="Signal transduction histidine kinase dimerisation/phosphoacceptor" evidence="3">
    <location>
        <begin position="12"/>
        <end position="61"/>
    </location>
</feature>
<feature type="non-terminal residue" evidence="4">
    <location>
        <position position="1"/>
    </location>
</feature>
<dbReference type="CDD" id="cd00082">
    <property type="entry name" value="HisKA"/>
    <property type="match status" value="1"/>
</dbReference>
<dbReference type="InterPro" id="IPR036097">
    <property type="entry name" value="HisK_dim/P_sf"/>
</dbReference>
<dbReference type="AlphaFoldDB" id="A0A0F3NRK6"/>
<keyword evidence="4" id="KW-0418">Kinase</keyword>
<evidence type="ECO:0000256" key="1">
    <source>
        <dbReference type="ARBA" id="ARBA00000085"/>
    </source>
</evidence>
<evidence type="ECO:0000256" key="2">
    <source>
        <dbReference type="ARBA" id="ARBA00012438"/>
    </source>
</evidence>
<dbReference type="EC" id="2.7.13.3" evidence="2"/>
<dbReference type="SUPFAM" id="SSF47384">
    <property type="entry name" value="Homodimeric domain of signal transducing histidine kinase"/>
    <property type="match status" value="1"/>
</dbReference>
<organism evidence="4 5">
    <name type="scientific">Orientia tsutsugamushi str. TA716</name>
    <dbReference type="NCBI Taxonomy" id="1359175"/>
    <lineage>
        <taxon>Bacteria</taxon>
        <taxon>Pseudomonadati</taxon>
        <taxon>Pseudomonadota</taxon>
        <taxon>Alphaproteobacteria</taxon>
        <taxon>Rickettsiales</taxon>
        <taxon>Rickettsiaceae</taxon>
        <taxon>Rickettsieae</taxon>
        <taxon>Orientia</taxon>
    </lineage>
</organism>
<evidence type="ECO:0000313" key="4">
    <source>
        <dbReference type="EMBL" id="KJV70705.1"/>
    </source>
</evidence>
<dbReference type="InterPro" id="IPR003661">
    <property type="entry name" value="HisK_dim/P_dom"/>
</dbReference>
<keyword evidence="4" id="KW-0808">Transferase</keyword>
<dbReference type="Gene3D" id="1.10.287.130">
    <property type="match status" value="1"/>
</dbReference>
<dbReference type="PATRIC" id="fig|1359175.3.peg.994"/>
<dbReference type="Pfam" id="PF00512">
    <property type="entry name" value="HisKA"/>
    <property type="match status" value="1"/>
</dbReference>
<comment type="caution">
    <text evidence="4">The sequence shown here is derived from an EMBL/GenBank/DDBJ whole genome shotgun (WGS) entry which is preliminary data.</text>
</comment>
<sequence>KIKSMNIRLNIKKEILNHLSHEVRTPLQGVKSCIDLLIKHCNEYSNSEQLLRIVNRVNSSVKGYVIILIIY</sequence>
<name>A0A0F3NRK6_ORITS</name>
<proteinExistence type="predicted"/>
<dbReference type="GO" id="GO:0000155">
    <property type="term" value="F:phosphorelay sensor kinase activity"/>
    <property type="evidence" value="ECO:0007669"/>
    <property type="project" value="InterPro"/>
</dbReference>
<reference evidence="4 5" key="1">
    <citation type="submission" date="2015-01" db="EMBL/GenBank/DDBJ databases">
        <title>Genome Sequencing of Rickettsiales.</title>
        <authorList>
            <person name="Daugherty S.C."/>
            <person name="Su Q."/>
            <person name="Abolude K."/>
            <person name="Beier-Sexton M."/>
            <person name="Carlyon J.A."/>
            <person name="Carter R."/>
            <person name="Day N.P."/>
            <person name="Dumler S.J."/>
            <person name="Dyachenko V."/>
            <person name="Godinez A."/>
            <person name="Kurtti T.J."/>
            <person name="Lichay M."/>
            <person name="Mullins K.E."/>
            <person name="Ott S."/>
            <person name="Pappas-Brown V."/>
            <person name="Paris D.H."/>
            <person name="Patel P."/>
            <person name="Richards A.L."/>
            <person name="Sadzewicz L."/>
            <person name="Sears K."/>
            <person name="Seidman D."/>
            <person name="Sengamalay N."/>
            <person name="Stenos J."/>
            <person name="Tallon L.J."/>
            <person name="Vincent G."/>
            <person name="Fraser C.M."/>
            <person name="Munderloh U."/>
            <person name="Dunning-Hotopp J.C."/>
        </authorList>
    </citation>
    <scope>NUCLEOTIDE SEQUENCE [LARGE SCALE GENOMIC DNA]</scope>
    <source>
        <strain evidence="4 5">TA716</strain>
    </source>
</reference>
<dbReference type="Proteomes" id="UP000033671">
    <property type="component" value="Unassembled WGS sequence"/>
</dbReference>
<dbReference type="RefSeq" id="WP_252831503.1">
    <property type="nucleotide sequence ID" value="NZ_LAOA01000172.1"/>
</dbReference>
<evidence type="ECO:0000313" key="5">
    <source>
        <dbReference type="Proteomes" id="UP000033671"/>
    </source>
</evidence>
<comment type="catalytic activity">
    <reaction evidence="1">
        <text>ATP + protein L-histidine = ADP + protein N-phospho-L-histidine.</text>
        <dbReference type="EC" id="2.7.13.3"/>
    </reaction>
</comment>
<evidence type="ECO:0000259" key="3">
    <source>
        <dbReference type="Pfam" id="PF00512"/>
    </source>
</evidence>
<protein>
    <recommendedName>
        <fullName evidence="2">histidine kinase</fullName>
        <ecNumber evidence="2">2.7.13.3</ecNumber>
    </recommendedName>
</protein>
<dbReference type="EMBL" id="LAOA01000172">
    <property type="protein sequence ID" value="KJV70705.1"/>
    <property type="molecule type" value="Genomic_DNA"/>
</dbReference>
<gene>
    <name evidence="4" type="ORF">OTSTA716_2486</name>
</gene>